<evidence type="ECO:0000256" key="11">
    <source>
        <dbReference type="ARBA" id="ARBA00023136"/>
    </source>
</evidence>
<gene>
    <name evidence="14" type="primary">LOC117653160</name>
</gene>
<keyword evidence="13" id="KW-1185">Reference proteome</keyword>
<evidence type="ECO:0000256" key="9">
    <source>
        <dbReference type="ARBA" id="ARBA00022824"/>
    </source>
</evidence>
<reference evidence="14" key="1">
    <citation type="submission" date="2025-08" db="UniProtKB">
        <authorList>
            <consortium name="RefSeq"/>
        </authorList>
    </citation>
    <scope>IDENTIFICATION</scope>
    <source>
        <tissue evidence="14">Total insect</tissue>
    </source>
</reference>
<keyword evidence="7" id="KW-0964">Secreted</keyword>
<dbReference type="OrthoDB" id="5978425at2759"/>
<accession>A0A6P9AAS5</accession>
<dbReference type="Proteomes" id="UP000515158">
    <property type="component" value="Unplaced"/>
</dbReference>
<evidence type="ECO:0000256" key="5">
    <source>
        <dbReference type="ARBA" id="ARBA00014380"/>
    </source>
</evidence>
<comment type="similarity">
    <text evidence="4">Belongs to the TMEM98 family.</text>
</comment>
<name>A0A6P9AAS5_THRPL</name>
<comment type="subcellular location">
    <subcellularLocation>
        <location evidence="1">Cell membrane</location>
        <topology evidence="1">Single-pass type II membrane protein</topology>
    </subcellularLocation>
    <subcellularLocation>
        <location evidence="3">Endoplasmic reticulum membrane</location>
        <topology evidence="3">Single-pass type II membrane protein</topology>
    </subcellularLocation>
    <subcellularLocation>
        <location evidence="2">Secreted</location>
        <location evidence="2">Extracellular exosome</location>
    </subcellularLocation>
</comment>
<dbReference type="GO" id="GO:0005886">
    <property type="term" value="C:plasma membrane"/>
    <property type="evidence" value="ECO:0007669"/>
    <property type="project" value="UniProtKB-SubCell"/>
</dbReference>
<evidence type="ECO:0000313" key="14">
    <source>
        <dbReference type="RefSeq" id="XP_034254504.1"/>
    </source>
</evidence>
<sequence>MTNLSVTASALPSLLTGGMETVVMVAIGVLAAVFVGALIVLVILCWQKLSRNGVCGIKRSKCSGCDARPDIHLIEPDAELELGDVCLHPDIKEILADEQWIDDATGLVPHTLAVLRACHKLTERLAALAMGPLTNHKTGSQIMNVARRISPRVDDVVRSMYPPLDPRLLEARTAALVLAVTNLSLVTRHGCSPGRSQRLDWIDQALLSMDSHLKVLRDAAISQEMSCRIQQNSSNLSTVQG</sequence>
<evidence type="ECO:0000256" key="4">
    <source>
        <dbReference type="ARBA" id="ARBA00011024"/>
    </source>
</evidence>
<keyword evidence="6" id="KW-1003">Cell membrane</keyword>
<dbReference type="GeneID" id="117653160"/>
<evidence type="ECO:0000256" key="8">
    <source>
        <dbReference type="ARBA" id="ARBA00022692"/>
    </source>
</evidence>
<evidence type="ECO:0000256" key="6">
    <source>
        <dbReference type="ARBA" id="ARBA00022475"/>
    </source>
</evidence>
<dbReference type="KEGG" id="tpal:117653160"/>
<proteinExistence type="inferred from homology"/>
<dbReference type="GO" id="GO:0005789">
    <property type="term" value="C:endoplasmic reticulum membrane"/>
    <property type="evidence" value="ECO:0007669"/>
    <property type="project" value="UniProtKB-SubCell"/>
</dbReference>
<evidence type="ECO:0000256" key="10">
    <source>
        <dbReference type="ARBA" id="ARBA00022989"/>
    </source>
</evidence>
<dbReference type="AlphaFoldDB" id="A0A6P9AAS5"/>
<keyword evidence="9" id="KW-0256">Endoplasmic reticulum</keyword>
<dbReference type="RefSeq" id="XP_034254504.1">
    <property type="nucleotide sequence ID" value="XM_034398613.1"/>
</dbReference>
<dbReference type="InterPro" id="IPR029668">
    <property type="entry name" value="TMEM98"/>
</dbReference>
<dbReference type="InParanoid" id="A0A6P9AAS5"/>
<keyword evidence="8 12" id="KW-0812">Transmembrane</keyword>
<dbReference type="Gene3D" id="1.20.1410.10">
    <property type="entry name" value="I/LWEQ domain"/>
    <property type="match status" value="1"/>
</dbReference>
<keyword evidence="10 12" id="KW-1133">Transmembrane helix</keyword>
<organism evidence="14">
    <name type="scientific">Thrips palmi</name>
    <name type="common">Melon thrips</name>
    <dbReference type="NCBI Taxonomy" id="161013"/>
    <lineage>
        <taxon>Eukaryota</taxon>
        <taxon>Metazoa</taxon>
        <taxon>Ecdysozoa</taxon>
        <taxon>Arthropoda</taxon>
        <taxon>Hexapoda</taxon>
        <taxon>Insecta</taxon>
        <taxon>Pterygota</taxon>
        <taxon>Neoptera</taxon>
        <taxon>Paraneoptera</taxon>
        <taxon>Thysanoptera</taxon>
        <taxon>Terebrantia</taxon>
        <taxon>Thripoidea</taxon>
        <taxon>Thripidae</taxon>
        <taxon>Thrips</taxon>
    </lineage>
</organism>
<dbReference type="PANTHER" id="PTHR32510">
    <property type="entry name" value="TRANSMEMBRANE PROTEIN 98"/>
    <property type="match status" value="1"/>
</dbReference>
<evidence type="ECO:0000256" key="7">
    <source>
        <dbReference type="ARBA" id="ARBA00022525"/>
    </source>
</evidence>
<dbReference type="GO" id="GO:0005576">
    <property type="term" value="C:extracellular region"/>
    <property type="evidence" value="ECO:0007669"/>
    <property type="project" value="UniProtKB-SubCell"/>
</dbReference>
<dbReference type="PANTHER" id="PTHR32510:SF3">
    <property type="entry name" value="TRANSMEMBRANE PROTEIN 98"/>
    <property type="match status" value="1"/>
</dbReference>
<feature type="transmembrane region" description="Helical" evidence="12">
    <location>
        <begin position="22"/>
        <end position="46"/>
    </location>
</feature>
<protein>
    <recommendedName>
        <fullName evidence="5">Transmembrane protein 98</fullName>
    </recommendedName>
</protein>
<evidence type="ECO:0000256" key="3">
    <source>
        <dbReference type="ARBA" id="ARBA00004648"/>
    </source>
</evidence>
<keyword evidence="11 12" id="KW-0472">Membrane</keyword>
<evidence type="ECO:0000256" key="12">
    <source>
        <dbReference type="SAM" id="Phobius"/>
    </source>
</evidence>
<evidence type="ECO:0000256" key="2">
    <source>
        <dbReference type="ARBA" id="ARBA00004550"/>
    </source>
</evidence>
<evidence type="ECO:0000313" key="13">
    <source>
        <dbReference type="Proteomes" id="UP000515158"/>
    </source>
</evidence>
<evidence type="ECO:0000256" key="1">
    <source>
        <dbReference type="ARBA" id="ARBA00004401"/>
    </source>
</evidence>